<dbReference type="InterPro" id="IPR050516">
    <property type="entry name" value="Olfactory_GPCR"/>
</dbReference>
<feature type="domain" description="G-protein coupled receptors family 1 profile" evidence="13">
    <location>
        <begin position="41"/>
        <end position="290"/>
    </location>
</feature>
<evidence type="ECO:0000256" key="10">
    <source>
        <dbReference type="ARBA" id="ARBA00023224"/>
    </source>
</evidence>
<dbReference type="CDD" id="cd15915">
    <property type="entry name" value="7tmA_OR12D-like"/>
    <property type="match status" value="1"/>
</dbReference>
<organism evidence="14 15">
    <name type="scientific">Pyxicephalus adspersus</name>
    <name type="common">African bullfrog</name>
    <dbReference type="NCBI Taxonomy" id="30357"/>
    <lineage>
        <taxon>Eukaryota</taxon>
        <taxon>Metazoa</taxon>
        <taxon>Chordata</taxon>
        <taxon>Craniata</taxon>
        <taxon>Vertebrata</taxon>
        <taxon>Euteleostomi</taxon>
        <taxon>Amphibia</taxon>
        <taxon>Batrachia</taxon>
        <taxon>Anura</taxon>
        <taxon>Neobatrachia</taxon>
        <taxon>Ranoidea</taxon>
        <taxon>Pyxicephalidae</taxon>
        <taxon>Pyxicephalinae</taxon>
        <taxon>Pyxicephalus</taxon>
    </lineage>
</organism>
<keyword evidence="5 12" id="KW-0552">Olfaction</keyword>
<feature type="transmembrane region" description="Helical" evidence="12">
    <location>
        <begin position="140"/>
        <end position="158"/>
    </location>
</feature>
<evidence type="ECO:0000256" key="5">
    <source>
        <dbReference type="ARBA" id="ARBA00022725"/>
    </source>
</evidence>
<evidence type="ECO:0000313" key="15">
    <source>
        <dbReference type="Proteomes" id="UP001181693"/>
    </source>
</evidence>
<dbReference type="GO" id="GO:0005886">
    <property type="term" value="C:plasma membrane"/>
    <property type="evidence" value="ECO:0007669"/>
    <property type="project" value="UniProtKB-SubCell"/>
</dbReference>
<dbReference type="GO" id="GO:0004930">
    <property type="term" value="F:G protein-coupled receptor activity"/>
    <property type="evidence" value="ECO:0007669"/>
    <property type="project" value="UniProtKB-KW"/>
</dbReference>
<feature type="transmembrane region" description="Helical" evidence="12">
    <location>
        <begin position="62"/>
        <end position="82"/>
    </location>
</feature>
<dbReference type="Gene3D" id="1.20.1070.10">
    <property type="entry name" value="Rhodopsin 7-helix transmembrane proteins"/>
    <property type="match status" value="1"/>
</dbReference>
<feature type="transmembrane region" description="Helical" evidence="12">
    <location>
        <begin position="272"/>
        <end position="292"/>
    </location>
</feature>
<evidence type="ECO:0000313" key="14">
    <source>
        <dbReference type="EMBL" id="DBA14186.1"/>
    </source>
</evidence>
<keyword evidence="2 12" id="KW-1003">Cell membrane</keyword>
<keyword evidence="8 12" id="KW-0472">Membrane</keyword>
<evidence type="ECO:0000256" key="12">
    <source>
        <dbReference type="RuleBase" id="RU363047"/>
    </source>
</evidence>
<dbReference type="Pfam" id="PF13853">
    <property type="entry name" value="7tm_4"/>
    <property type="match status" value="1"/>
</dbReference>
<comment type="caution">
    <text evidence="14">The sequence shown here is derived from an EMBL/GenBank/DDBJ whole genome shotgun (WGS) entry which is preliminary data.</text>
</comment>
<dbReference type="SUPFAM" id="SSF81321">
    <property type="entry name" value="Family A G protein-coupled receptor-like"/>
    <property type="match status" value="1"/>
</dbReference>
<evidence type="ECO:0000256" key="4">
    <source>
        <dbReference type="ARBA" id="ARBA00022692"/>
    </source>
</evidence>
<evidence type="ECO:0000256" key="6">
    <source>
        <dbReference type="ARBA" id="ARBA00022989"/>
    </source>
</evidence>
<keyword evidence="3 12" id="KW-0716">Sensory transduction</keyword>
<dbReference type="InterPro" id="IPR000725">
    <property type="entry name" value="Olfact_rcpt"/>
</dbReference>
<dbReference type="SMART" id="SM01381">
    <property type="entry name" value="7TM_GPCR_Srsx"/>
    <property type="match status" value="1"/>
</dbReference>
<accession>A0AAV2ZFZ9</accession>
<dbReference type="PROSITE" id="PS00237">
    <property type="entry name" value="G_PROTEIN_RECEP_F1_1"/>
    <property type="match status" value="1"/>
</dbReference>
<feature type="transmembrane region" description="Helical" evidence="12">
    <location>
        <begin position="102"/>
        <end position="120"/>
    </location>
</feature>
<dbReference type="FunFam" id="1.20.1070.10:FF:000001">
    <property type="entry name" value="Olfactory receptor"/>
    <property type="match status" value="1"/>
</dbReference>
<proteinExistence type="inferred from homology"/>
<evidence type="ECO:0000259" key="13">
    <source>
        <dbReference type="PROSITE" id="PS50262"/>
    </source>
</evidence>
<reference evidence="14" key="1">
    <citation type="thesis" date="2020" institute="ProQuest LLC" country="789 East Eisenhower Parkway, Ann Arbor, MI, USA">
        <title>Comparative Genomics and Chromosome Evolution.</title>
        <authorList>
            <person name="Mudd A.B."/>
        </authorList>
    </citation>
    <scope>NUCLEOTIDE SEQUENCE</scope>
    <source>
        <strain evidence="14">1538</strain>
        <tissue evidence="14">Blood</tissue>
    </source>
</reference>
<sequence length="309" mass="34770">MSLENCTSVTYFALLGLTDIVKLQGILFAFFLMFYITNLIGNLSIMAVTIKDPSLHTPMYYFLWNLSFLDICYSSVTVPKMLADFFAHHKFISFSGCISQIHFFHFLGSTEVMLLTAMSYDRYVAIGNPLRYSHIMNAKVCQSLALGSWLTGYFHSLLHTVMTAKLPFCGPNLVTHFFCDIKPVLKLATADTSLNLMLLTRVTGTLATTTLLLTLLSYLFISKFLLKIQTTEGRKRAISTCSAHLTVVFLLYGTAIFTYLRPSTQNSLEQDRAAAVLFTVITPALNPIIYTLRNKDMKKAIKKFANISF</sequence>
<evidence type="ECO:0000256" key="1">
    <source>
        <dbReference type="ARBA" id="ARBA00004651"/>
    </source>
</evidence>
<dbReference type="AlphaFoldDB" id="A0AAV2ZFZ9"/>
<dbReference type="InterPro" id="IPR017452">
    <property type="entry name" value="GPCR_Rhodpsn_7TM"/>
</dbReference>
<dbReference type="InterPro" id="IPR000276">
    <property type="entry name" value="GPCR_Rhodpsn"/>
</dbReference>
<dbReference type="GO" id="GO:0004984">
    <property type="term" value="F:olfactory receptor activity"/>
    <property type="evidence" value="ECO:0007669"/>
    <property type="project" value="InterPro"/>
</dbReference>
<dbReference type="PRINTS" id="PR00245">
    <property type="entry name" value="OLFACTORYR"/>
</dbReference>
<keyword evidence="4 11" id="KW-0812">Transmembrane</keyword>
<comment type="similarity">
    <text evidence="11">Belongs to the G-protein coupled receptor 1 family.</text>
</comment>
<keyword evidence="9 11" id="KW-0675">Receptor</keyword>
<name>A0AAV2ZFZ9_PYXAD</name>
<evidence type="ECO:0000256" key="7">
    <source>
        <dbReference type="ARBA" id="ARBA00023040"/>
    </source>
</evidence>
<evidence type="ECO:0000256" key="8">
    <source>
        <dbReference type="ARBA" id="ARBA00023136"/>
    </source>
</evidence>
<dbReference type="PROSITE" id="PS50262">
    <property type="entry name" value="G_PROTEIN_RECEP_F1_2"/>
    <property type="match status" value="1"/>
</dbReference>
<keyword evidence="7 11" id="KW-0297">G-protein coupled receptor</keyword>
<feature type="transmembrane region" description="Helical" evidence="12">
    <location>
        <begin position="206"/>
        <end position="226"/>
    </location>
</feature>
<evidence type="ECO:0000256" key="2">
    <source>
        <dbReference type="ARBA" id="ARBA00022475"/>
    </source>
</evidence>
<comment type="subcellular location">
    <subcellularLocation>
        <location evidence="1 12">Cell membrane</location>
        <topology evidence="1 12">Multi-pass membrane protein</topology>
    </subcellularLocation>
</comment>
<protein>
    <recommendedName>
        <fullName evidence="12">Olfactory receptor</fullName>
    </recommendedName>
</protein>
<feature type="transmembrane region" description="Helical" evidence="12">
    <location>
        <begin position="238"/>
        <end position="260"/>
    </location>
</feature>
<evidence type="ECO:0000256" key="9">
    <source>
        <dbReference type="ARBA" id="ARBA00023170"/>
    </source>
</evidence>
<evidence type="ECO:0000256" key="11">
    <source>
        <dbReference type="RuleBase" id="RU000688"/>
    </source>
</evidence>
<gene>
    <name evidence="14" type="ORF">GDO54_005188</name>
</gene>
<feature type="transmembrane region" description="Helical" evidence="12">
    <location>
        <begin position="26"/>
        <end position="50"/>
    </location>
</feature>
<dbReference type="PANTHER" id="PTHR26452">
    <property type="entry name" value="OLFACTORY RECEPTOR"/>
    <property type="match status" value="1"/>
</dbReference>
<keyword evidence="6 12" id="KW-1133">Transmembrane helix</keyword>
<keyword evidence="15" id="KW-1185">Reference proteome</keyword>
<keyword evidence="10 11" id="KW-0807">Transducer</keyword>
<dbReference type="Proteomes" id="UP001181693">
    <property type="component" value="Unassembled WGS sequence"/>
</dbReference>
<evidence type="ECO:0000256" key="3">
    <source>
        <dbReference type="ARBA" id="ARBA00022606"/>
    </source>
</evidence>
<dbReference type="EMBL" id="DYDO01000013">
    <property type="protein sequence ID" value="DBA14186.1"/>
    <property type="molecule type" value="Genomic_DNA"/>
</dbReference>
<dbReference type="PRINTS" id="PR00237">
    <property type="entry name" value="GPCRRHODOPSN"/>
</dbReference>